<evidence type="ECO:0000256" key="1">
    <source>
        <dbReference type="SAM" id="Coils"/>
    </source>
</evidence>
<dbReference type="PANTHER" id="PTHR33287">
    <property type="entry name" value="OS03G0453550 PROTEIN"/>
    <property type="match status" value="1"/>
</dbReference>
<keyword evidence="2" id="KW-1133">Transmembrane helix</keyword>
<feature type="transmembrane region" description="Helical" evidence="2">
    <location>
        <begin position="44"/>
        <end position="63"/>
    </location>
</feature>
<feature type="transmembrane region" description="Helical" evidence="2">
    <location>
        <begin position="69"/>
        <end position="88"/>
    </location>
</feature>
<keyword evidence="2" id="KW-0472">Membrane</keyword>
<accession>A0AAV1CI49</accession>
<keyword evidence="4" id="KW-1185">Reference proteome</keyword>
<evidence type="ECO:0000313" key="4">
    <source>
        <dbReference type="Proteomes" id="UP001161247"/>
    </source>
</evidence>
<evidence type="ECO:0000313" key="3">
    <source>
        <dbReference type="EMBL" id="CAI9094212.1"/>
    </source>
</evidence>
<dbReference type="EMBL" id="OX459119">
    <property type="protein sequence ID" value="CAI9094212.1"/>
    <property type="molecule type" value="Genomic_DNA"/>
</dbReference>
<dbReference type="PANTHER" id="PTHR33287:SF8">
    <property type="entry name" value="TRANSMEMBRANE PROTEIN 188"/>
    <property type="match status" value="1"/>
</dbReference>
<feature type="coiled-coil region" evidence="1">
    <location>
        <begin position="19"/>
        <end position="46"/>
    </location>
</feature>
<dbReference type="AlphaFoldDB" id="A0AAV1CI49"/>
<protein>
    <submittedName>
        <fullName evidence="3">OLC1v1029906C1</fullName>
    </submittedName>
</protein>
<name>A0AAV1CI49_OLDCO</name>
<evidence type="ECO:0000256" key="2">
    <source>
        <dbReference type="SAM" id="Phobius"/>
    </source>
</evidence>
<sequence>MDEIVHPVPEQPISIQRDINQLDESIREQEQRIRKLETKAAQNVNLYFIFQAVILTSTATATSLTCHHWWIPFILSLLAAVQNFFAFGRTMIRVLKLREKLEQDSLDLSFMKLHRIRKDQVNQVLPGANFDQFQDVSSAKRGNEIRRPKAGSFQKWRGHLLTYCPLVLLVLFSGLVMYGCHILLCHNNGGKCVKLC</sequence>
<keyword evidence="2" id="KW-0812">Transmembrane</keyword>
<organism evidence="3 4">
    <name type="scientific">Oldenlandia corymbosa var. corymbosa</name>
    <dbReference type="NCBI Taxonomy" id="529605"/>
    <lineage>
        <taxon>Eukaryota</taxon>
        <taxon>Viridiplantae</taxon>
        <taxon>Streptophyta</taxon>
        <taxon>Embryophyta</taxon>
        <taxon>Tracheophyta</taxon>
        <taxon>Spermatophyta</taxon>
        <taxon>Magnoliopsida</taxon>
        <taxon>eudicotyledons</taxon>
        <taxon>Gunneridae</taxon>
        <taxon>Pentapetalae</taxon>
        <taxon>asterids</taxon>
        <taxon>lamiids</taxon>
        <taxon>Gentianales</taxon>
        <taxon>Rubiaceae</taxon>
        <taxon>Rubioideae</taxon>
        <taxon>Spermacoceae</taxon>
        <taxon>Hedyotis-Oldenlandia complex</taxon>
        <taxon>Oldenlandia</taxon>
    </lineage>
</organism>
<proteinExistence type="predicted"/>
<gene>
    <name evidence="3" type="ORF">OLC1_LOCUS5431</name>
</gene>
<dbReference type="Proteomes" id="UP001161247">
    <property type="component" value="Chromosome 2"/>
</dbReference>
<feature type="transmembrane region" description="Helical" evidence="2">
    <location>
        <begin position="160"/>
        <end position="184"/>
    </location>
</feature>
<reference evidence="3" key="1">
    <citation type="submission" date="2023-03" db="EMBL/GenBank/DDBJ databases">
        <authorList>
            <person name="Julca I."/>
        </authorList>
    </citation>
    <scope>NUCLEOTIDE SEQUENCE</scope>
</reference>
<keyword evidence="1" id="KW-0175">Coiled coil</keyword>